<name>A0A1L3GJL6_SYNAC</name>
<evidence type="ECO:0000256" key="1">
    <source>
        <dbReference type="SAM" id="Phobius"/>
    </source>
</evidence>
<evidence type="ECO:0000256" key="2">
    <source>
        <dbReference type="SAM" id="SignalP"/>
    </source>
</evidence>
<evidence type="ECO:0008006" key="5">
    <source>
        <dbReference type="Google" id="ProtNLM"/>
    </source>
</evidence>
<keyword evidence="1" id="KW-0812">Transmembrane</keyword>
<gene>
    <name evidence="3" type="ORF">A7E75_01745</name>
</gene>
<proteinExistence type="predicted"/>
<dbReference type="EMBL" id="CP015518">
    <property type="protein sequence ID" value="APG26132.1"/>
    <property type="molecule type" value="Genomic_DNA"/>
</dbReference>
<organism evidence="3 4">
    <name type="scientific">Syntrophotalea acetylenica</name>
    <name type="common">Pelobacter acetylenicus</name>
    <dbReference type="NCBI Taxonomy" id="29542"/>
    <lineage>
        <taxon>Bacteria</taxon>
        <taxon>Pseudomonadati</taxon>
        <taxon>Thermodesulfobacteriota</taxon>
        <taxon>Desulfuromonadia</taxon>
        <taxon>Desulfuromonadales</taxon>
        <taxon>Syntrophotaleaceae</taxon>
        <taxon>Syntrophotalea</taxon>
    </lineage>
</organism>
<accession>A0A1L3GJL6</accession>
<evidence type="ECO:0000313" key="4">
    <source>
        <dbReference type="Proteomes" id="UP000182264"/>
    </source>
</evidence>
<keyword evidence="1" id="KW-0472">Membrane</keyword>
<feature type="transmembrane region" description="Helical" evidence="1">
    <location>
        <begin position="64"/>
        <end position="85"/>
    </location>
</feature>
<feature type="signal peptide" evidence="2">
    <location>
        <begin position="1"/>
        <end position="17"/>
    </location>
</feature>
<dbReference type="KEGG" id="pace:A6070_10360"/>
<keyword evidence="4" id="KW-1185">Reference proteome</keyword>
<dbReference type="Pfam" id="PF04956">
    <property type="entry name" value="TrbC"/>
    <property type="match status" value="1"/>
</dbReference>
<protein>
    <recommendedName>
        <fullName evidence="5">Type IV secretion system protein VirB2</fullName>
    </recommendedName>
</protein>
<keyword evidence="1" id="KW-1133">Transmembrane helix</keyword>
<sequence length="86" mass="8805">MALAIIFVLSSSSLAFAGPIEDGVDWVLDLLTNGIARSVAIIGIVILGYLAWAGKITGEACLKYVLGIVLVFGGATIVDLIIAAVS</sequence>
<feature type="chain" id="PRO_5012340307" description="Type IV secretion system protein VirB2" evidence="2">
    <location>
        <begin position="18"/>
        <end position="86"/>
    </location>
</feature>
<dbReference type="STRING" id="29542.A6070_10360"/>
<keyword evidence="2" id="KW-0732">Signal</keyword>
<reference evidence="3 4" key="1">
    <citation type="journal article" date="2017" name="Genome Announc.">
        <title>Complete Genome Sequences of Two Acetylene-Fermenting Pelobacter acetylenicus Strains.</title>
        <authorList>
            <person name="Sutton J.M."/>
            <person name="Baesman S.M."/>
            <person name="Fierst J.L."/>
            <person name="Poret-Peterson A.T."/>
            <person name="Oremland R.S."/>
            <person name="Dunlap D.S."/>
            <person name="Akob D.M."/>
        </authorList>
    </citation>
    <scope>NUCLEOTIDE SEQUENCE [LARGE SCALE GENOMIC DNA]</scope>
    <source>
        <strain evidence="3 4">DSM 3247</strain>
    </source>
</reference>
<feature type="transmembrane region" description="Helical" evidence="1">
    <location>
        <begin position="33"/>
        <end position="52"/>
    </location>
</feature>
<dbReference type="Proteomes" id="UP000182264">
    <property type="component" value="Chromosome"/>
</dbReference>
<evidence type="ECO:0000313" key="3">
    <source>
        <dbReference type="EMBL" id="APG26132.1"/>
    </source>
</evidence>
<dbReference type="AlphaFoldDB" id="A0A1L3GJL6"/>
<dbReference type="InterPro" id="IPR007039">
    <property type="entry name" value="TrbC/VirB2"/>
</dbReference>